<keyword evidence="3 8" id="KW-0597">Phosphoprotein</keyword>
<keyword evidence="2" id="KW-0963">Cytoplasm</keyword>
<evidence type="ECO:0000256" key="5">
    <source>
        <dbReference type="ARBA" id="ARBA00023015"/>
    </source>
</evidence>
<evidence type="ECO:0000256" key="1">
    <source>
        <dbReference type="ARBA" id="ARBA00004496"/>
    </source>
</evidence>
<keyword evidence="13" id="KW-1185">Reference proteome</keyword>
<dbReference type="GO" id="GO:0000156">
    <property type="term" value="F:phosphorelay response regulator activity"/>
    <property type="evidence" value="ECO:0007669"/>
    <property type="project" value="TreeGrafter"/>
</dbReference>
<gene>
    <name evidence="12" type="ORF">EUU22_04080</name>
</gene>
<dbReference type="CDD" id="cd00383">
    <property type="entry name" value="trans_reg_C"/>
    <property type="match status" value="1"/>
</dbReference>
<evidence type="ECO:0000313" key="13">
    <source>
        <dbReference type="Proteomes" id="UP000291088"/>
    </source>
</evidence>
<dbReference type="SUPFAM" id="SSF52172">
    <property type="entry name" value="CheY-like"/>
    <property type="match status" value="1"/>
</dbReference>
<evidence type="ECO:0000256" key="6">
    <source>
        <dbReference type="ARBA" id="ARBA00023125"/>
    </source>
</evidence>
<dbReference type="InterPro" id="IPR036388">
    <property type="entry name" value="WH-like_DNA-bd_sf"/>
</dbReference>
<dbReference type="SMART" id="SM00448">
    <property type="entry name" value="REC"/>
    <property type="match status" value="1"/>
</dbReference>
<accession>A0A4Q2TM79</accession>
<dbReference type="GO" id="GO:0005829">
    <property type="term" value="C:cytosol"/>
    <property type="evidence" value="ECO:0007669"/>
    <property type="project" value="TreeGrafter"/>
</dbReference>
<dbReference type="PANTHER" id="PTHR48111:SF35">
    <property type="entry name" value="TRANSCRIPTIONAL REGULATORY PROTEIN QSEB"/>
    <property type="match status" value="1"/>
</dbReference>
<dbReference type="GO" id="GO:0006355">
    <property type="term" value="P:regulation of DNA-templated transcription"/>
    <property type="evidence" value="ECO:0007669"/>
    <property type="project" value="InterPro"/>
</dbReference>
<keyword evidence="4" id="KW-0902">Two-component regulatory system</keyword>
<keyword evidence="6 9" id="KW-0238">DNA-binding</keyword>
<feature type="domain" description="Response regulatory" evidence="10">
    <location>
        <begin position="2"/>
        <end position="116"/>
    </location>
</feature>
<organism evidence="12 13">
    <name type="scientific">Ciceribacter ferrooxidans</name>
    <dbReference type="NCBI Taxonomy" id="2509717"/>
    <lineage>
        <taxon>Bacteria</taxon>
        <taxon>Pseudomonadati</taxon>
        <taxon>Pseudomonadota</taxon>
        <taxon>Alphaproteobacteria</taxon>
        <taxon>Hyphomicrobiales</taxon>
        <taxon>Rhizobiaceae</taxon>
        <taxon>Ciceribacter</taxon>
    </lineage>
</organism>
<dbReference type="RefSeq" id="WP_129330835.1">
    <property type="nucleotide sequence ID" value="NZ_SDVB01000128.1"/>
</dbReference>
<dbReference type="Gene3D" id="1.10.10.10">
    <property type="entry name" value="Winged helix-like DNA-binding domain superfamily/Winged helix DNA-binding domain"/>
    <property type="match status" value="1"/>
</dbReference>
<evidence type="ECO:0000259" key="10">
    <source>
        <dbReference type="PROSITE" id="PS50110"/>
    </source>
</evidence>
<evidence type="ECO:0000256" key="3">
    <source>
        <dbReference type="ARBA" id="ARBA00022553"/>
    </source>
</evidence>
<evidence type="ECO:0000256" key="7">
    <source>
        <dbReference type="ARBA" id="ARBA00023163"/>
    </source>
</evidence>
<dbReference type="GO" id="GO:0000976">
    <property type="term" value="F:transcription cis-regulatory region binding"/>
    <property type="evidence" value="ECO:0007669"/>
    <property type="project" value="TreeGrafter"/>
</dbReference>
<evidence type="ECO:0000256" key="8">
    <source>
        <dbReference type="PROSITE-ProRule" id="PRU00169"/>
    </source>
</evidence>
<keyword evidence="7" id="KW-0804">Transcription</keyword>
<name>A0A4Q2TM79_9HYPH</name>
<dbReference type="PROSITE" id="PS51755">
    <property type="entry name" value="OMPR_PHOB"/>
    <property type="match status" value="1"/>
</dbReference>
<comment type="subcellular location">
    <subcellularLocation>
        <location evidence="1">Cytoplasm</location>
    </subcellularLocation>
</comment>
<evidence type="ECO:0000256" key="9">
    <source>
        <dbReference type="PROSITE-ProRule" id="PRU01091"/>
    </source>
</evidence>
<dbReference type="InterPro" id="IPR011006">
    <property type="entry name" value="CheY-like_superfamily"/>
</dbReference>
<sequence>MRLLLVEDDTLLGRGLVAGLGQGGFAVDWVRDGDDADAALATTSYDVVVLDLGLPGMDGLSLLRRRRAAGDKTPVLVLTARDTIAERVSGLDAGGDDYMIKPVDLEELRARLRALLRRSAGEAMPILRSGRVALDPAAHTVTLDGTPVLLSNREFAVLQGLMMHAGRVMTRSQLEEQLYGWDEQIDSNAVEVHIHNLRRKLFPEVIRTMRGIGYIIPAEP</sequence>
<dbReference type="Pfam" id="PF00072">
    <property type="entry name" value="Response_reg"/>
    <property type="match status" value="1"/>
</dbReference>
<dbReference type="OrthoDB" id="9802426at2"/>
<keyword evidence="5" id="KW-0805">Transcription regulation</keyword>
<dbReference type="InterPro" id="IPR001867">
    <property type="entry name" value="OmpR/PhoB-type_DNA-bd"/>
</dbReference>
<protein>
    <submittedName>
        <fullName evidence="12">Response regulator</fullName>
    </submittedName>
</protein>
<evidence type="ECO:0000256" key="2">
    <source>
        <dbReference type="ARBA" id="ARBA00022490"/>
    </source>
</evidence>
<comment type="caution">
    <text evidence="12">The sequence shown here is derived from an EMBL/GenBank/DDBJ whole genome shotgun (WGS) entry which is preliminary data.</text>
</comment>
<feature type="modified residue" description="4-aspartylphosphate" evidence="8">
    <location>
        <position position="51"/>
    </location>
</feature>
<proteinExistence type="predicted"/>
<dbReference type="FunFam" id="3.40.50.2300:FF:000002">
    <property type="entry name" value="DNA-binding response regulator PhoP"/>
    <property type="match status" value="1"/>
</dbReference>
<reference evidence="12 13" key="1">
    <citation type="submission" date="2019-01" db="EMBL/GenBank/DDBJ databases">
        <authorList>
            <person name="Deng T."/>
        </authorList>
    </citation>
    <scope>NUCLEOTIDE SEQUENCE [LARGE SCALE GENOMIC DNA]</scope>
    <source>
        <strain evidence="12 13">F8825</strain>
    </source>
</reference>
<dbReference type="AlphaFoldDB" id="A0A4Q2TM79"/>
<dbReference type="SMART" id="SM00862">
    <property type="entry name" value="Trans_reg_C"/>
    <property type="match status" value="1"/>
</dbReference>
<dbReference type="InterPro" id="IPR001789">
    <property type="entry name" value="Sig_transdc_resp-reg_receiver"/>
</dbReference>
<dbReference type="Gene3D" id="6.10.250.690">
    <property type="match status" value="1"/>
</dbReference>
<dbReference type="PROSITE" id="PS50110">
    <property type="entry name" value="RESPONSE_REGULATORY"/>
    <property type="match status" value="1"/>
</dbReference>
<feature type="domain" description="OmpR/PhoB-type" evidence="11">
    <location>
        <begin position="124"/>
        <end position="218"/>
    </location>
</feature>
<dbReference type="Pfam" id="PF00486">
    <property type="entry name" value="Trans_reg_C"/>
    <property type="match status" value="1"/>
</dbReference>
<feature type="DNA-binding region" description="OmpR/PhoB-type" evidence="9">
    <location>
        <begin position="124"/>
        <end position="218"/>
    </location>
</feature>
<dbReference type="InterPro" id="IPR039420">
    <property type="entry name" value="WalR-like"/>
</dbReference>
<dbReference type="Gene3D" id="3.40.50.2300">
    <property type="match status" value="1"/>
</dbReference>
<dbReference type="GO" id="GO:0032993">
    <property type="term" value="C:protein-DNA complex"/>
    <property type="evidence" value="ECO:0007669"/>
    <property type="project" value="TreeGrafter"/>
</dbReference>
<dbReference type="EMBL" id="SDVB01000128">
    <property type="protein sequence ID" value="RYC20174.1"/>
    <property type="molecule type" value="Genomic_DNA"/>
</dbReference>
<dbReference type="PANTHER" id="PTHR48111">
    <property type="entry name" value="REGULATOR OF RPOS"/>
    <property type="match status" value="1"/>
</dbReference>
<dbReference type="Proteomes" id="UP000291088">
    <property type="component" value="Unassembled WGS sequence"/>
</dbReference>
<evidence type="ECO:0000313" key="12">
    <source>
        <dbReference type="EMBL" id="RYC20174.1"/>
    </source>
</evidence>
<evidence type="ECO:0000256" key="4">
    <source>
        <dbReference type="ARBA" id="ARBA00023012"/>
    </source>
</evidence>
<evidence type="ECO:0000259" key="11">
    <source>
        <dbReference type="PROSITE" id="PS51755"/>
    </source>
</evidence>